<feature type="region of interest" description="Disordered" evidence="1">
    <location>
        <begin position="177"/>
        <end position="201"/>
    </location>
</feature>
<keyword evidence="4" id="KW-1185">Reference proteome</keyword>
<feature type="domain" description="Egal-1 winged helix" evidence="2">
    <location>
        <begin position="13"/>
        <end position="85"/>
    </location>
</feature>
<dbReference type="Proteomes" id="UP000827092">
    <property type="component" value="Unassembled WGS sequence"/>
</dbReference>
<evidence type="ECO:0000256" key="1">
    <source>
        <dbReference type="SAM" id="MobiDB-lite"/>
    </source>
</evidence>
<feature type="compositionally biased region" description="Acidic residues" evidence="1">
    <location>
        <begin position="141"/>
        <end position="153"/>
    </location>
</feature>
<dbReference type="AlphaFoldDB" id="A0AAV6UCJ9"/>
<protein>
    <recommendedName>
        <fullName evidence="2">Egal-1 winged helix domain-containing protein</fullName>
    </recommendedName>
</protein>
<name>A0AAV6UCJ9_9ARAC</name>
<accession>A0AAV6UCJ9</accession>
<evidence type="ECO:0000313" key="3">
    <source>
        <dbReference type="EMBL" id="KAG8182100.1"/>
    </source>
</evidence>
<evidence type="ECO:0000259" key="2">
    <source>
        <dbReference type="Pfam" id="PF23713"/>
    </source>
</evidence>
<dbReference type="Pfam" id="PF23713">
    <property type="entry name" value="WHD_Egal"/>
    <property type="match status" value="1"/>
</dbReference>
<reference evidence="3 4" key="1">
    <citation type="journal article" date="2022" name="Nat. Ecol. Evol.">
        <title>A masculinizing supergene underlies an exaggerated male reproductive morph in a spider.</title>
        <authorList>
            <person name="Hendrickx F."/>
            <person name="De Corte Z."/>
            <person name="Sonet G."/>
            <person name="Van Belleghem S.M."/>
            <person name="Kostlbacher S."/>
            <person name="Vangestel C."/>
        </authorList>
    </citation>
    <scope>NUCLEOTIDE SEQUENCE [LARGE SCALE GENOMIC DNA]</scope>
    <source>
        <strain evidence="3">W744_W776</strain>
    </source>
</reference>
<dbReference type="EMBL" id="JAFNEN010000480">
    <property type="protein sequence ID" value="KAG8182100.1"/>
    <property type="molecule type" value="Genomic_DNA"/>
</dbReference>
<organism evidence="3 4">
    <name type="scientific">Oedothorax gibbosus</name>
    <dbReference type="NCBI Taxonomy" id="931172"/>
    <lineage>
        <taxon>Eukaryota</taxon>
        <taxon>Metazoa</taxon>
        <taxon>Ecdysozoa</taxon>
        <taxon>Arthropoda</taxon>
        <taxon>Chelicerata</taxon>
        <taxon>Arachnida</taxon>
        <taxon>Araneae</taxon>
        <taxon>Araneomorphae</taxon>
        <taxon>Entelegynae</taxon>
        <taxon>Araneoidea</taxon>
        <taxon>Linyphiidae</taxon>
        <taxon>Erigoninae</taxon>
        <taxon>Oedothorax</taxon>
    </lineage>
</organism>
<feature type="region of interest" description="Disordered" evidence="1">
    <location>
        <begin position="121"/>
        <end position="153"/>
    </location>
</feature>
<gene>
    <name evidence="3" type="ORF">JTE90_018372</name>
</gene>
<sequence>MEVPTDDNATEAQLVTYLKNILKVQIRPMKYDALAGLVADAPKKFRKKLVSYVQEKYPNGLFEDFLAKYPDIFKVRRDRTVILADGNEFTRDRTPDQVDGDHFLQDDRIPDEIDGDRIADEVDGDRIPDEDEYVSGSSCSSDDDEQDTDKDDQEAQMLLEDTFGGDLVRVRLETMNGSEASISSDSEDGAFMAENPDSQSSFCSCVSESCSCGTPSSQEN</sequence>
<comment type="caution">
    <text evidence="3">The sequence shown here is derived from an EMBL/GenBank/DDBJ whole genome shotgun (WGS) entry which is preliminary data.</text>
</comment>
<dbReference type="InterPro" id="IPR056589">
    <property type="entry name" value="WH_Egal-1"/>
</dbReference>
<evidence type="ECO:0000313" key="4">
    <source>
        <dbReference type="Proteomes" id="UP000827092"/>
    </source>
</evidence>
<proteinExistence type="predicted"/>